<gene>
    <name evidence="1" type="ORF">ACY05_03595</name>
</gene>
<comment type="caution">
    <text evidence="1">The sequence shown here is derived from an EMBL/GenBank/DDBJ whole genome shotgun (WGS) entry which is preliminary data.</text>
</comment>
<protein>
    <submittedName>
        <fullName evidence="1">Uncharacterized protein</fullName>
    </submittedName>
</protein>
<evidence type="ECO:0000313" key="2">
    <source>
        <dbReference type="Proteomes" id="UP000243416"/>
    </source>
</evidence>
<sequence length="130" mass="15010">MQDVPQEPVHLQDGVITQTAVSRPLFLSGRRQIWLDAAATQEAQVPPALRKWQERVPDVRLPQPEATQRMERLPESAFEQTRCNSELVPDKMAMRVSDRADEESGESRRSMFLKKIFQLRSNPYSFVKES</sequence>
<accession>A0A656Z785</accession>
<evidence type="ECO:0000313" key="1">
    <source>
        <dbReference type="EMBL" id="KYC28944.1"/>
    </source>
</evidence>
<dbReference type="RefSeq" id="WP_067170951.1">
    <property type="nucleotide sequence ID" value="NZ_LFZK01000002.1"/>
</dbReference>
<keyword evidence="2" id="KW-1185">Reference proteome</keyword>
<organism evidence="1 2">
    <name type="scientific">Sterolibacterium denitrificans</name>
    <dbReference type="NCBI Taxonomy" id="157592"/>
    <lineage>
        <taxon>Bacteria</taxon>
        <taxon>Pseudomonadati</taxon>
        <taxon>Pseudomonadota</taxon>
        <taxon>Betaproteobacteria</taxon>
        <taxon>Nitrosomonadales</taxon>
        <taxon>Sterolibacteriaceae</taxon>
        <taxon>Sterolibacterium</taxon>
    </lineage>
</organism>
<dbReference type="EMBL" id="LFZK01000002">
    <property type="protein sequence ID" value="KYC28944.1"/>
    <property type="molecule type" value="Genomic_DNA"/>
</dbReference>
<dbReference type="Proteomes" id="UP000243416">
    <property type="component" value="Unassembled WGS sequence"/>
</dbReference>
<name>A0A656Z785_9PROT</name>
<dbReference type="AlphaFoldDB" id="A0A656Z785"/>
<reference evidence="1 2" key="1">
    <citation type="journal article" date="2016" name="ISME J.">
        <title>Integrated multi-omics analyses reveal the biochemical mechanisms and phylogenetic relevance of anaerobic androgen biodegradation in the environment.</title>
        <authorList>
            <person name="Yang F.C."/>
            <person name="Chen Y.L."/>
            <person name="Tang S.L."/>
            <person name="Yu C.P."/>
            <person name="Wang P.H."/>
            <person name="Ismail W."/>
            <person name="Wang C.H."/>
            <person name="Ding J.Y."/>
            <person name="Yang C.Y."/>
            <person name="Yang C.Y."/>
            <person name="Chiang Y.R."/>
        </authorList>
    </citation>
    <scope>NUCLEOTIDE SEQUENCE [LARGE SCALE GENOMIC DNA]</scope>
    <source>
        <strain evidence="1 2">DSM 13999</strain>
    </source>
</reference>
<proteinExistence type="predicted"/>